<proteinExistence type="predicted"/>
<protein>
    <recommendedName>
        <fullName evidence="3">Putative plant transposon protein domain-containing protein</fullName>
    </recommendedName>
</protein>
<name>A0ABS8TJJ3_DATST</name>
<evidence type="ECO:0000313" key="5">
    <source>
        <dbReference type="Proteomes" id="UP000823775"/>
    </source>
</evidence>
<feature type="region of interest" description="Disordered" evidence="1">
    <location>
        <begin position="1"/>
        <end position="41"/>
    </location>
</feature>
<evidence type="ECO:0000256" key="2">
    <source>
        <dbReference type="SAM" id="Phobius"/>
    </source>
</evidence>
<reference evidence="4 5" key="1">
    <citation type="journal article" date="2021" name="BMC Genomics">
        <title>Datura genome reveals duplications of psychoactive alkaloid biosynthetic genes and high mutation rate following tissue culture.</title>
        <authorList>
            <person name="Rajewski A."/>
            <person name="Carter-House D."/>
            <person name="Stajich J."/>
            <person name="Litt A."/>
        </authorList>
    </citation>
    <scope>NUCLEOTIDE SEQUENCE [LARGE SCALE GENOMIC DNA]</scope>
    <source>
        <strain evidence="4">AR-01</strain>
    </source>
</reference>
<keyword evidence="2" id="KW-1133">Transmembrane helix</keyword>
<keyword evidence="2" id="KW-0472">Membrane</keyword>
<feature type="compositionally biased region" description="Basic and acidic residues" evidence="1">
    <location>
        <begin position="1"/>
        <end position="12"/>
    </location>
</feature>
<dbReference type="Proteomes" id="UP000823775">
    <property type="component" value="Unassembled WGS sequence"/>
</dbReference>
<evidence type="ECO:0000313" key="4">
    <source>
        <dbReference type="EMBL" id="MCD7471133.1"/>
    </source>
</evidence>
<organism evidence="4 5">
    <name type="scientific">Datura stramonium</name>
    <name type="common">Jimsonweed</name>
    <name type="synonym">Common thornapple</name>
    <dbReference type="NCBI Taxonomy" id="4076"/>
    <lineage>
        <taxon>Eukaryota</taxon>
        <taxon>Viridiplantae</taxon>
        <taxon>Streptophyta</taxon>
        <taxon>Embryophyta</taxon>
        <taxon>Tracheophyta</taxon>
        <taxon>Spermatophyta</taxon>
        <taxon>Magnoliopsida</taxon>
        <taxon>eudicotyledons</taxon>
        <taxon>Gunneridae</taxon>
        <taxon>Pentapetalae</taxon>
        <taxon>asterids</taxon>
        <taxon>lamiids</taxon>
        <taxon>Solanales</taxon>
        <taxon>Solanaceae</taxon>
        <taxon>Solanoideae</taxon>
        <taxon>Datureae</taxon>
        <taxon>Datura</taxon>
    </lineage>
</organism>
<evidence type="ECO:0000256" key="1">
    <source>
        <dbReference type="SAM" id="MobiDB-lite"/>
    </source>
</evidence>
<accession>A0ABS8TJJ3</accession>
<sequence length="318" mass="36539">MVLKDIGKKTDPESTNLVDDAEKEEKSIDSEMPTTITNKGKDMEGQKLFTHIPSPPPPFPQRLKKKAENGNYRYRRSRALQRDKFATLSELSMDLCDAHSKLHMELGDAKANQCSKLRDTDKGLHSELRDSRSVARWTLHQQHGYHMIFPYAYLSREAGMWLKFFCSCMILGKHATYITLERVYLVYVLMTGMSIKVGVILRNFLRRAMIVKRYRLSFGALLTQFLRALHIEEKATDYRLLHDSKGRCKKSKEPEDQHIMTLSIVEQNAQIDNVLSHLYGMQILQFRKSEVTKLSDRGLPCGSSICILGHLSNSKTVE</sequence>
<dbReference type="EMBL" id="JACEIK010001650">
    <property type="protein sequence ID" value="MCD7471133.1"/>
    <property type="molecule type" value="Genomic_DNA"/>
</dbReference>
<dbReference type="InterPro" id="IPR046796">
    <property type="entry name" value="Transposase_32_dom"/>
</dbReference>
<gene>
    <name evidence="4" type="ORF">HAX54_011436</name>
</gene>
<feature type="transmembrane region" description="Helical" evidence="2">
    <location>
        <begin position="184"/>
        <end position="205"/>
    </location>
</feature>
<feature type="domain" description="Putative plant transposon protein" evidence="3">
    <location>
        <begin position="137"/>
        <end position="230"/>
    </location>
</feature>
<keyword evidence="5" id="KW-1185">Reference proteome</keyword>
<comment type="caution">
    <text evidence="4">The sequence shown here is derived from an EMBL/GenBank/DDBJ whole genome shotgun (WGS) entry which is preliminary data.</text>
</comment>
<keyword evidence="2" id="KW-0812">Transmembrane</keyword>
<dbReference type="Pfam" id="PF20167">
    <property type="entry name" value="Transposase_32"/>
    <property type="match status" value="1"/>
</dbReference>
<evidence type="ECO:0000259" key="3">
    <source>
        <dbReference type="Pfam" id="PF20167"/>
    </source>
</evidence>